<dbReference type="KEGG" id="cdev:CIGN_0082"/>
<dbReference type="Proteomes" id="UP000194309">
    <property type="component" value="Chromosome"/>
</dbReference>
<accession>A0A381D6I0</accession>
<evidence type="ECO:0000313" key="2">
    <source>
        <dbReference type="Proteomes" id="UP000194309"/>
    </source>
</evidence>
<reference evidence="1 2" key="1">
    <citation type="journal article" date="2017" name="Genome Biol. Evol.">
        <title>Comparative Genomic Analysis Identifies a Campylobacter Clade Deficient in Selenium Metabolism.</title>
        <authorList>
            <person name="Miller W.G."/>
            <person name="Yee E."/>
            <person name="Lopes B.S."/>
            <person name="Chapman M.H."/>
            <person name="Huynh S."/>
            <person name="Bono J.L."/>
            <person name="Parker C.T."/>
            <person name="Strachan N.J.C."/>
            <person name="Forbes K.J."/>
        </authorList>
    </citation>
    <scope>NUCLEOTIDE SEQUENCE [LARGE SCALE GENOMIC DNA]</scope>
    <source>
        <strain evidence="1 2">NCTC 13003</strain>
    </source>
</reference>
<dbReference type="PANTHER" id="PTHR23416">
    <property type="entry name" value="SIALIC ACID SYNTHASE-RELATED"/>
    <property type="match status" value="1"/>
</dbReference>
<evidence type="ECO:0000313" key="1">
    <source>
        <dbReference type="EMBL" id="ARQ98420.1"/>
    </source>
</evidence>
<keyword evidence="2" id="KW-1185">Reference proteome</keyword>
<proteinExistence type="predicted"/>
<dbReference type="STRING" id="1660064.CIGN_0082"/>
<dbReference type="EMBL" id="CP018788">
    <property type="protein sequence ID" value="ARQ98420.1"/>
    <property type="molecule type" value="Genomic_DNA"/>
</dbReference>
<dbReference type="Gene3D" id="2.160.10.10">
    <property type="entry name" value="Hexapeptide repeat proteins"/>
    <property type="match status" value="1"/>
</dbReference>
<dbReference type="PANTHER" id="PTHR23416:SF78">
    <property type="entry name" value="LIPOPOLYSACCHARIDE BIOSYNTHESIS O-ACETYL TRANSFERASE WBBJ-RELATED"/>
    <property type="match status" value="1"/>
</dbReference>
<name>A0A1X9SQD6_9BACT</name>
<organism evidence="1 2">
    <name type="scientific">Campylobacter devanensis</name>
    <dbReference type="NCBI Taxonomy" id="3161138"/>
    <lineage>
        <taxon>Bacteria</taxon>
        <taxon>Pseudomonadati</taxon>
        <taxon>Campylobacterota</taxon>
        <taxon>Epsilonproteobacteria</taxon>
        <taxon>Campylobacterales</taxon>
        <taxon>Campylobacteraceae</taxon>
        <taxon>Campylobacter</taxon>
    </lineage>
</organism>
<dbReference type="InterPro" id="IPR051159">
    <property type="entry name" value="Hexapeptide_acetyltransf"/>
</dbReference>
<dbReference type="SUPFAM" id="SSF51161">
    <property type="entry name" value="Trimeric LpxA-like enzymes"/>
    <property type="match status" value="1"/>
</dbReference>
<protein>
    <submittedName>
        <fullName evidence="1">Maltose O-acyltransferase (MAT)-like acetyltransferase</fullName>
    </submittedName>
</protein>
<dbReference type="AlphaFoldDB" id="A0A1X9SQD6"/>
<gene>
    <name evidence="1" type="ORF">CIGN_0082</name>
</gene>
<sequence>MLLSKRKNIIIGDQCLFSHTIWFRNADPHLIYDNITNKRINPTQSIYIGDHVWVGQEVAFLKKSFVASGSIIGTKSVVTKLCYSNTINTGNPIKQVKENISWRGECVHNWDLEETNKYNYIPNNDFKYTYNQNEFLSPKAIEEKLDSLNTAQEKLEFVYNAIYCNKNKNRFAYFKDMPYDIPLPKYENKFKSLKFEEIKPTPVAPVEPPKPTPQPTTQELEIKSLKDKLSQKEKDISSLEINYQKALNTKNHLSYKLGEALIKANKNWYKGGYVKFIFEVMRIKKEHRNRGQI</sequence>
<accession>A0A1X9SQD6</accession>
<dbReference type="InterPro" id="IPR011004">
    <property type="entry name" value="Trimer_LpxA-like_sf"/>
</dbReference>